<sequence>MKSLLLLSVACTLVAFTFSATAEQKLKNCNDVRAAYSSKGFNINDVPNKGVNGAPLKVCPQGYSCCTVEMEEKLSQQSHSEIKAPVSQLSTNLQSTFRQRHSHFDSDSPILKCNWSYVIGFFCIINIGQHIVRNSSFLSELYHSFILCFLKN</sequence>
<feature type="chain" id="PRO_5017442044" description="Glypican-1" evidence="13">
    <location>
        <begin position="23"/>
        <end position="152"/>
    </location>
</feature>
<keyword evidence="10 12" id="KW-0449">Lipoprotein</keyword>
<keyword evidence="8" id="KW-0325">Glycoprotein</keyword>
<evidence type="ECO:0000256" key="10">
    <source>
        <dbReference type="ARBA" id="ARBA00023288"/>
    </source>
</evidence>
<evidence type="ECO:0000256" key="5">
    <source>
        <dbReference type="ARBA" id="ARBA00022729"/>
    </source>
</evidence>
<organism evidence="14 15">
    <name type="scientific">Periophthalmus magnuspinnatus</name>
    <dbReference type="NCBI Taxonomy" id="409849"/>
    <lineage>
        <taxon>Eukaryota</taxon>
        <taxon>Metazoa</taxon>
        <taxon>Chordata</taxon>
        <taxon>Craniata</taxon>
        <taxon>Vertebrata</taxon>
        <taxon>Euteleostomi</taxon>
        <taxon>Actinopterygii</taxon>
        <taxon>Neopterygii</taxon>
        <taxon>Teleostei</taxon>
        <taxon>Neoteleostei</taxon>
        <taxon>Acanthomorphata</taxon>
        <taxon>Gobiaria</taxon>
        <taxon>Gobiiformes</taxon>
        <taxon>Gobioidei</taxon>
        <taxon>Gobiidae</taxon>
        <taxon>Oxudercinae</taxon>
        <taxon>Periophthalmus</taxon>
    </lineage>
</organism>
<evidence type="ECO:0000256" key="1">
    <source>
        <dbReference type="ARBA" id="ARBA00004609"/>
    </source>
</evidence>
<dbReference type="GO" id="GO:0098552">
    <property type="term" value="C:side of membrane"/>
    <property type="evidence" value="ECO:0007669"/>
    <property type="project" value="UniProtKB-KW"/>
</dbReference>
<evidence type="ECO:0008006" key="16">
    <source>
        <dbReference type="Google" id="ProtNLM"/>
    </source>
</evidence>
<dbReference type="AlphaFoldDB" id="A0A3B4ADY9"/>
<evidence type="ECO:0000256" key="7">
    <source>
        <dbReference type="ARBA" id="ARBA00023136"/>
    </source>
</evidence>
<evidence type="ECO:0000256" key="2">
    <source>
        <dbReference type="ARBA" id="ARBA00010260"/>
    </source>
</evidence>
<proteinExistence type="inferred from homology"/>
<keyword evidence="4 12" id="KW-0336">GPI-anchor</keyword>
<dbReference type="GO" id="GO:0016477">
    <property type="term" value="P:cell migration"/>
    <property type="evidence" value="ECO:0007669"/>
    <property type="project" value="TreeGrafter"/>
</dbReference>
<comment type="subcellular location">
    <subcellularLocation>
        <location evidence="1 12">Cell membrane</location>
        <topology evidence="1 12">Lipid-anchor</topology>
        <topology evidence="1 12">GPI-anchor</topology>
    </subcellularLocation>
</comment>
<reference evidence="14" key="2">
    <citation type="submission" date="2025-09" db="UniProtKB">
        <authorList>
            <consortium name="Ensembl"/>
        </authorList>
    </citation>
    <scope>IDENTIFICATION</scope>
</reference>
<keyword evidence="3" id="KW-1003">Cell membrane</keyword>
<comment type="function">
    <text evidence="12">Cell surface proteoglycan.</text>
</comment>
<dbReference type="InterPro" id="IPR001863">
    <property type="entry name" value="Glypican"/>
</dbReference>
<evidence type="ECO:0000313" key="14">
    <source>
        <dbReference type="Ensembl" id="ENSPMGP00000015287.1"/>
    </source>
</evidence>
<keyword evidence="7 12" id="KW-0472">Membrane</keyword>
<dbReference type="PANTHER" id="PTHR10822">
    <property type="entry name" value="GLYPICAN"/>
    <property type="match status" value="1"/>
</dbReference>
<keyword evidence="5 13" id="KW-0732">Signal</keyword>
<keyword evidence="15" id="KW-1185">Reference proteome</keyword>
<evidence type="ECO:0000256" key="3">
    <source>
        <dbReference type="ARBA" id="ARBA00022475"/>
    </source>
</evidence>
<keyword evidence="9 12" id="KW-0357">Heparan sulfate</keyword>
<dbReference type="GO" id="GO:0005886">
    <property type="term" value="C:plasma membrane"/>
    <property type="evidence" value="ECO:0007669"/>
    <property type="project" value="UniProtKB-SubCell"/>
</dbReference>
<accession>A0A3B4ADY9</accession>
<dbReference type="GO" id="GO:0009986">
    <property type="term" value="C:cell surface"/>
    <property type="evidence" value="ECO:0007669"/>
    <property type="project" value="TreeGrafter"/>
</dbReference>
<dbReference type="GO" id="GO:0005576">
    <property type="term" value="C:extracellular region"/>
    <property type="evidence" value="ECO:0007669"/>
    <property type="project" value="TreeGrafter"/>
</dbReference>
<comment type="similarity">
    <text evidence="2 11">Belongs to the glypican family.</text>
</comment>
<dbReference type="PANTHER" id="PTHR10822:SF25">
    <property type="entry name" value="GLYPICAN-4"/>
    <property type="match status" value="1"/>
</dbReference>
<evidence type="ECO:0000256" key="13">
    <source>
        <dbReference type="SAM" id="SignalP"/>
    </source>
</evidence>
<dbReference type="GO" id="GO:0009966">
    <property type="term" value="P:regulation of signal transduction"/>
    <property type="evidence" value="ECO:0007669"/>
    <property type="project" value="InterPro"/>
</dbReference>
<dbReference type="STRING" id="409849.ENSPMGP00000015287"/>
<protein>
    <recommendedName>
        <fullName evidence="16">Glypican-1</fullName>
    </recommendedName>
</protein>
<evidence type="ECO:0000256" key="8">
    <source>
        <dbReference type="ARBA" id="ARBA00023180"/>
    </source>
</evidence>
<reference evidence="14" key="1">
    <citation type="submission" date="2025-08" db="UniProtKB">
        <authorList>
            <consortium name="Ensembl"/>
        </authorList>
    </citation>
    <scope>IDENTIFICATION</scope>
</reference>
<dbReference type="Ensembl" id="ENSPMGT00000016299.1">
    <property type="protein sequence ID" value="ENSPMGP00000015287.1"/>
    <property type="gene ID" value="ENSPMGG00000012522.1"/>
</dbReference>
<keyword evidence="6 12" id="KW-0654">Proteoglycan</keyword>
<dbReference type="Pfam" id="PF01153">
    <property type="entry name" value="Glypican"/>
    <property type="match status" value="1"/>
</dbReference>
<dbReference type="GO" id="GO:1905475">
    <property type="term" value="P:regulation of protein localization to membrane"/>
    <property type="evidence" value="ECO:0007669"/>
    <property type="project" value="TreeGrafter"/>
</dbReference>
<evidence type="ECO:0000256" key="9">
    <source>
        <dbReference type="ARBA" id="ARBA00023207"/>
    </source>
</evidence>
<evidence type="ECO:0000256" key="4">
    <source>
        <dbReference type="ARBA" id="ARBA00022622"/>
    </source>
</evidence>
<evidence type="ECO:0000256" key="11">
    <source>
        <dbReference type="RuleBase" id="RU003518"/>
    </source>
</evidence>
<evidence type="ECO:0000313" key="15">
    <source>
        <dbReference type="Proteomes" id="UP000261520"/>
    </source>
</evidence>
<dbReference type="Proteomes" id="UP000261520">
    <property type="component" value="Unplaced"/>
</dbReference>
<name>A0A3B4ADY9_9GOBI</name>
<feature type="signal peptide" evidence="13">
    <location>
        <begin position="1"/>
        <end position="22"/>
    </location>
</feature>
<evidence type="ECO:0000256" key="12">
    <source>
        <dbReference type="RuleBase" id="RU003519"/>
    </source>
</evidence>
<dbReference type="GO" id="GO:0045202">
    <property type="term" value="C:synapse"/>
    <property type="evidence" value="ECO:0007669"/>
    <property type="project" value="TreeGrafter"/>
</dbReference>
<evidence type="ECO:0000256" key="6">
    <source>
        <dbReference type="ARBA" id="ARBA00022974"/>
    </source>
</evidence>